<dbReference type="InterPro" id="IPR036396">
    <property type="entry name" value="Cyt_P450_sf"/>
</dbReference>
<keyword evidence="1" id="KW-0479">Metal-binding</keyword>
<dbReference type="GO" id="GO:0005506">
    <property type="term" value="F:iron ion binding"/>
    <property type="evidence" value="ECO:0007669"/>
    <property type="project" value="InterPro"/>
</dbReference>
<dbReference type="InterPro" id="IPR001128">
    <property type="entry name" value="Cyt_P450"/>
</dbReference>
<dbReference type="STRING" id="796925.A0A137NS24"/>
<dbReference type="PRINTS" id="PR00463">
    <property type="entry name" value="EP450I"/>
</dbReference>
<dbReference type="GO" id="GO:0006707">
    <property type="term" value="P:cholesterol catabolic process"/>
    <property type="evidence" value="ECO:0007669"/>
    <property type="project" value="InterPro"/>
</dbReference>
<organism evidence="2 3">
    <name type="scientific">Conidiobolus coronatus (strain ATCC 28846 / CBS 209.66 / NRRL 28638)</name>
    <name type="common">Delacroixia coronata</name>
    <dbReference type="NCBI Taxonomy" id="796925"/>
    <lineage>
        <taxon>Eukaryota</taxon>
        <taxon>Fungi</taxon>
        <taxon>Fungi incertae sedis</taxon>
        <taxon>Zoopagomycota</taxon>
        <taxon>Entomophthoromycotina</taxon>
        <taxon>Entomophthoromycetes</taxon>
        <taxon>Entomophthorales</taxon>
        <taxon>Ancylistaceae</taxon>
        <taxon>Conidiobolus</taxon>
    </lineage>
</organism>
<evidence type="ECO:0000313" key="2">
    <source>
        <dbReference type="EMBL" id="KXN65548.1"/>
    </source>
</evidence>
<dbReference type="Gene3D" id="1.10.630.10">
    <property type="entry name" value="Cytochrome P450"/>
    <property type="match status" value="2"/>
</dbReference>
<dbReference type="PANTHER" id="PTHR24293:SF0">
    <property type="entry name" value="CYP46A1 PROTEIN-RELATED"/>
    <property type="match status" value="1"/>
</dbReference>
<dbReference type="GO" id="GO:0020037">
    <property type="term" value="F:heme binding"/>
    <property type="evidence" value="ECO:0007669"/>
    <property type="project" value="InterPro"/>
</dbReference>
<dbReference type="InterPro" id="IPR002401">
    <property type="entry name" value="Cyt_P450_E_grp-I"/>
</dbReference>
<gene>
    <name evidence="2" type="ORF">CONCODRAFT_12836</name>
</gene>
<keyword evidence="1" id="KW-0349">Heme</keyword>
<dbReference type="OrthoDB" id="1470350at2759"/>
<proteinExistence type="predicted"/>
<sequence>MDYPKNVQIPTNDQLKKIPFMDMVNKESMRIMTTASAIQKRPSSTYTLSNGMKIPKDTPVFLHLWGVHHNPSAFPNPFEFNPNRFEDISNQESKNWQPFTLGNRTCIGGTFSLMEQRVTLAMLLQKFEFSISSDNPDYHKLRISSTKILRPKDLSIQIKKMIFYFILGLITYIGYKINKFVKVPPELKSIPAVPLLTFLHYILDKRCYRDKVNDYLQGYFNEFGVIRVLTHLGWTVFIADAKICKEVNALSDVFQKSSSSKNSSSKLLRRFIGVSQVAAVNGAEWKKQRKVINPIFNQTWSTELFGNCAQDLIDEWEKMDGKEFKIHDKIKRMTLDVFGKSIFDMEFKSVKNDDSKLYNLYHDIFEELFGHPIYILFPILENLPFFKRPQL</sequence>
<dbReference type="GO" id="GO:0033781">
    <property type="term" value="F:cholesterol 24-hydroxylase activity"/>
    <property type="evidence" value="ECO:0007669"/>
    <property type="project" value="InterPro"/>
</dbReference>
<feature type="binding site" description="axial binding residue" evidence="1">
    <location>
        <position position="106"/>
    </location>
    <ligand>
        <name>heme</name>
        <dbReference type="ChEBI" id="CHEBI:30413"/>
    </ligand>
    <ligandPart>
        <name>Fe</name>
        <dbReference type="ChEBI" id="CHEBI:18248"/>
    </ligandPart>
</feature>
<dbReference type="Proteomes" id="UP000070444">
    <property type="component" value="Unassembled WGS sequence"/>
</dbReference>
<dbReference type="InterPro" id="IPR039983">
    <property type="entry name" value="CYP46A1"/>
</dbReference>
<dbReference type="EMBL" id="KQ964859">
    <property type="protein sequence ID" value="KXN65548.1"/>
    <property type="molecule type" value="Genomic_DNA"/>
</dbReference>
<keyword evidence="3" id="KW-1185">Reference proteome</keyword>
<keyword evidence="1" id="KW-0408">Iron</keyword>
<dbReference type="Pfam" id="PF00067">
    <property type="entry name" value="p450"/>
    <property type="match status" value="2"/>
</dbReference>
<dbReference type="AlphaFoldDB" id="A0A137NS24"/>
<comment type="cofactor">
    <cofactor evidence="1">
        <name>heme</name>
        <dbReference type="ChEBI" id="CHEBI:30413"/>
    </cofactor>
</comment>
<dbReference type="SUPFAM" id="SSF48264">
    <property type="entry name" value="Cytochrome P450"/>
    <property type="match status" value="2"/>
</dbReference>
<accession>A0A137NS24</accession>
<dbReference type="PANTHER" id="PTHR24293">
    <property type="entry name" value="CYTOCHROME P450 FAMILY 46 SUBFAMILY A"/>
    <property type="match status" value="1"/>
</dbReference>
<protein>
    <submittedName>
        <fullName evidence="2">Cytochrome P450</fullName>
    </submittedName>
</protein>
<evidence type="ECO:0000256" key="1">
    <source>
        <dbReference type="PIRSR" id="PIRSR602401-1"/>
    </source>
</evidence>
<name>A0A137NS24_CONC2</name>
<feature type="non-terminal residue" evidence="2">
    <location>
        <position position="391"/>
    </location>
</feature>
<reference evidence="2 3" key="1">
    <citation type="journal article" date="2015" name="Genome Biol. Evol.">
        <title>Phylogenomic analyses indicate that early fungi evolved digesting cell walls of algal ancestors of land plants.</title>
        <authorList>
            <person name="Chang Y."/>
            <person name="Wang S."/>
            <person name="Sekimoto S."/>
            <person name="Aerts A.L."/>
            <person name="Choi C."/>
            <person name="Clum A."/>
            <person name="LaButti K.M."/>
            <person name="Lindquist E.A."/>
            <person name="Yee Ngan C."/>
            <person name="Ohm R.A."/>
            <person name="Salamov A.A."/>
            <person name="Grigoriev I.V."/>
            <person name="Spatafora J.W."/>
            <person name="Berbee M.L."/>
        </authorList>
    </citation>
    <scope>NUCLEOTIDE SEQUENCE [LARGE SCALE GENOMIC DNA]</scope>
    <source>
        <strain evidence="2 3">NRRL 28638</strain>
    </source>
</reference>
<evidence type="ECO:0000313" key="3">
    <source>
        <dbReference type="Proteomes" id="UP000070444"/>
    </source>
</evidence>